<dbReference type="InterPro" id="IPR021235">
    <property type="entry name" value="DUF2637"/>
</dbReference>
<gene>
    <name evidence="3" type="ORF">BGE01nite_01980</name>
</gene>
<reference evidence="3 4" key="1">
    <citation type="submission" date="2019-07" db="EMBL/GenBank/DDBJ databases">
        <title>Whole genome shotgun sequence of Brevifollis gellanilyticus NBRC 108608.</title>
        <authorList>
            <person name="Hosoyama A."/>
            <person name="Uohara A."/>
            <person name="Ohji S."/>
            <person name="Ichikawa N."/>
        </authorList>
    </citation>
    <scope>NUCLEOTIDE SEQUENCE [LARGE SCALE GENOMIC DNA]</scope>
    <source>
        <strain evidence="3 4">NBRC 108608</strain>
    </source>
</reference>
<keyword evidence="2" id="KW-0472">Membrane</keyword>
<keyword evidence="2" id="KW-1133">Transmembrane helix</keyword>
<comment type="caution">
    <text evidence="3">The sequence shown here is derived from an EMBL/GenBank/DDBJ whole genome shotgun (WGS) entry which is preliminary data.</text>
</comment>
<dbReference type="Proteomes" id="UP000321577">
    <property type="component" value="Unassembled WGS sequence"/>
</dbReference>
<name>A0A512M2E0_9BACT</name>
<keyword evidence="2" id="KW-0812">Transmembrane</keyword>
<accession>A0A512M2E0</accession>
<evidence type="ECO:0000256" key="2">
    <source>
        <dbReference type="SAM" id="Phobius"/>
    </source>
</evidence>
<proteinExistence type="predicted"/>
<keyword evidence="4" id="KW-1185">Reference proteome</keyword>
<feature type="transmembrane region" description="Helical" evidence="2">
    <location>
        <begin position="25"/>
        <end position="43"/>
    </location>
</feature>
<dbReference type="Gene3D" id="1.10.10.60">
    <property type="entry name" value="Homeodomain-like"/>
    <property type="match status" value="1"/>
</dbReference>
<dbReference type="EMBL" id="BKAG01000001">
    <property type="protein sequence ID" value="GEP40907.1"/>
    <property type="molecule type" value="Genomic_DNA"/>
</dbReference>
<evidence type="ECO:0000256" key="1">
    <source>
        <dbReference type="SAM" id="MobiDB-lite"/>
    </source>
</evidence>
<organism evidence="3 4">
    <name type="scientific">Brevifollis gellanilyticus</name>
    <dbReference type="NCBI Taxonomy" id="748831"/>
    <lineage>
        <taxon>Bacteria</taxon>
        <taxon>Pseudomonadati</taxon>
        <taxon>Verrucomicrobiota</taxon>
        <taxon>Verrucomicrobiia</taxon>
        <taxon>Verrucomicrobiales</taxon>
        <taxon>Verrucomicrobiaceae</taxon>
    </lineage>
</organism>
<feature type="compositionally biased region" description="Polar residues" evidence="1">
    <location>
        <begin position="99"/>
        <end position="113"/>
    </location>
</feature>
<evidence type="ECO:0000313" key="4">
    <source>
        <dbReference type="Proteomes" id="UP000321577"/>
    </source>
</evidence>
<feature type="region of interest" description="Disordered" evidence="1">
    <location>
        <begin position="95"/>
        <end position="118"/>
    </location>
</feature>
<evidence type="ECO:0000313" key="3">
    <source>
        <dbReference type="EMBL" id="GEP40907.1"/>
    </source>
</evidence>
<protein>
    <submittedName>
        <fullName evidence="3">Uncharacterized protein</fullName>
    </submittedName>
</protein>
<sequence length="153" mass="16133">MVDGSIIVFSISALRCSIMGEDTRWSMWLVIVSTGASILFNIAHAPGGFMPALIGATPPVLLFLSFESLMRQINSSLGGQHSSLTTLVPSIKRKASKKIGQTNTAKPQSQQPVDSRKVKASELLASGMPKRQVARESGVGLATVRRLAAAAGA</sequence>
<dbReference type="AlphaFoldDB" id="A0A512M2E0"/>
<dbReference type="Pfam" id="PF10935">
    <property type="entry name" value="DUF2637"/>
    <property type="match status" value="1"/>
</dbReference>